<dbReference type="Proteomes" id="UP000462152">
    <property type="component" value="Unassembled WGS sequence"/>
</dbReference>
<dbReference type="EMBL" id="WOGT01000005">
    <property type="protein sequence ID" value="MUN55319.1"/>
    <property type="molecule type" value="Genomic_DNA"/>
</dbReference>
<comment type="caution">
    <text evidence="3">The sequence shown here is derived from an EMBL/GenBank/DDBJ whole genome shotgun (WGS) entry which is preliminary data.</text>
</comment>
<organism evidence="3 4">
    <name type="scientific">Rothia koreensis</name>
    <dbReference type="NCBI Taxonomy" id="592378"/>
    <lineage>
        <taxon>Bacteria</taxon>
        <taxon>Bacillati</taxon>
        <taxon>Actinomycetota</taxon>
        <taxon>Actinomycetes</taxon>
        <taxon>Micrococcales</taxon>
        <taxon>Micrococcaceae</taxon>
        <taxon>Rothia</taxon>
    </lineage>
</organism>
<dbReference type="GO" id="GO:0003677">
    <property type="term" value="F:DNA binding"/>
    <property type="evidence" value="ECO:0007669"/>
    <property type="project" value="InterPro"/>
</dbReference>
<evidence type="ECO:0000259" key="2">
    <source>
        <dbReference type="PROSITE" id="PS50943"/>
    </source>
</evidence>
<evidence type="ECO:0000313" key="3">
    <source>
        <dbReference type="EMBL" id="MUN55319.1"/>
    </source>
</evidence>
<keyword evidence="4" id="KW-1185">Reference proteome</keyword>
<dbReference type="InterPro" id="IPR010982">
    <property type="entry name" value="Lambda_DNA-bd_dom_sf"/>
</dbReference>
<dbReference type="OrthoDB" id="4966872at2"/>
<dbReference type="Gene3D" id="1.10.260.40">
    <property type="entry name" value="lambda repressor-like DNA-binding domains"/>
    <property type="match status" value="1"/>
</dbReference>
<protein>
    <recommendedName>
        <fullName evidence="2">HTH cro/C1-type domain-containing protein</fullName>
    </recommendedName>
</protein>
<reference evidence="3 4" key="1">
    <citation type="submission" date="2019-12" db="EMBL/GenBank/DDBJ databases">
        <authorList>
            <person name="Li J."/>
            <person name="Shi Y."/>
            <person name="Xu G."/>
            <person name="Xiao D."/>
            <person name="Ran X."/>
        </authorList>
    </citation>
    <scope>NUCLEOTIDE SEQUENCE [LARGE SCALE GENOMIC DNA]</scope>
    <source>
        <strain evidence="3 4">JCM 15915</strain>
    </source>
</reference>
<dbReference type="CDD" id="cd00093">
    <property type="entry name" value="HTH_XRE"/>
    <property type="match status" value="1"/>
</dbReference>
<evidence type="ECO:0000256" key="1">
    <source>
        <dbReference type="SAM" id="MobiDB-lite"/>
    </source>
</evidence>
<name>A0A7K1LJG4_9MICC</name>
<feature type="domain" description="HTH cro/C1-type" evidence="2">
    <location>
        <begin position="40"/>
        <end position="71"/>
    </location>
</feature>
<accession>A0A7K1LJG4</accession>
<proteinExistence type="predicted"/>
<dbReference type="InterPro" id="IPR001387">
    <property type="entry name" value="Cro/C1-type_HTH"/>
</dbReference>
<dbReference type="RefSeq" id="WP_129315892.1">
    <property type="nucleotide sequence ID" value="NZ_NOIQ01000014.1"/>
</dbReference>
<evidence type="ECO:0000313" key="4">
    <source>
        <dbReference type="Proteomes" id="UP000462152"/>
    </source>
</evidence>
<dbReference type="SUPFAM" id="SSF47413">
    <property type="entry name" value="lambda repressor-like DNA-binding domains"/>
    <property type="match status" value="1"/>
</dbReference>
<sequence>MSTQTTDPLIGENLARLRGEISQKTLAKEMSDRGFKWASSTVFNIEHGERSLRLVEALELAKLLKVELSDFFDIPADVGPARKVQDLYLEVARHWTVVKDSVSSLLEARGRLQSAVNDCLSRAPESDRPNTLRRAADFGQGQLDSATVDSAVTRGHTDYSASPGWKRINADTSEG</sequence>
<dbReference type="PROSITE" id="PS50943">
    <property type="entry name" value="HTH_CROC1"/>
    <property type="match status" value="1"/>
</dbReference>
<dbReference type="AlphaFoldDB" id="A0A7K1LJG4"/>
<feature type="region of interest" description="Disordered" evidence="1">
    <location>
        <begin position="155"/>
        <end position="175"/>
    </location>
</feature>
<gene>
    <name evidence="3" type="ORF">GMA10_08880</name>
</gene>